<evidence type="ECO:0000313" key="1">
    <source>
        <dbReference type="EMBL" id="CDW42633.1"/>
    </source>
</evidence>
<name>A0A0K2UWJ4_LEPSM</name>
<accession>A0A0K2UWJ4</accession>
<dbReference type="EMBL" id="HACA01025272">
    <property type="protein sequence ID" value="CDW42633.1"/>
    <property type="molecule type" value="Transcribed_RNA"/>
</dbReference>
<proteinExistence type="predicted"/>
<reference evidence="1" key="1">
    <citation type="submission" date="2014-05" db="EMBL/GenBank/DDBJ databases">
        <authorList>
            <person name="Chronopoulou M."/>
        </authorList>
    </citation>
    <scope>NUCLEOTIDE SEQUENCE</scope>
    <source>
        <tissue evidence="1">Whole organism</tissue>
    </source>
</reference>
<organism evidence="1">
    <name type="scientific">Lepeophtheirus salmonis</name>
    <name type="common">Salmon louse</name>
    <name type="synonym">Caligus salmonis</name>
    <dbReference type="NCBI Taxonomy" id="72036"/>
    <lineage>
        <taxon>Eukaryota</taxon>
        <taxon>Metazoa</taxon>
        <taxon>Ecdysozoa</taxon>
        <taxon>Arthropoda</taxon>
        <taxon>Crustacea</taxon>
        <taxon>Multicrustacea</taxon>
        <taxon>Hexanauplia</taxon>
        <taxon>Copepoda</taxon>
        <taxon>Siphonostomatoida</taxon>
        <taxon>Caligidae</taxon>
        <taxon>Lepeophtheirus</taxon>
    </lineage>
</organism>
<dbReference type="AlphaFoldDB" id="A0A0K2UWJ4"/>
<sequence>MYDDVNDSYYCIYIFLRFKLL</sequence>
<protein>
    <submittedName>
        <fullName evidence="1">Uncharacterized protein</fullName>
    </submittedName>
</protein>